<gene>
    <name evidence="2" type="ORF">BTO13_03320</name>
</gene>
<feature type="transmembrane region" description="Helical" evidence="1">
    <location>
        <begin position="37"/>
        <end position="54"/>
    </location>
</feature>
<comment type="caution">
    <text evidence="2">The sequence shown here is derived from an EMBL/GenBank/DDBJ whole genome shotgun (WGS) entry which is preliminary data.</text>
</comment>
<keyword evidence="1" id="KW-0812">Transmembrane</keyword>
<sequence length="239" mass="27825">MEIFLKLFLVHILGDFVFQPTKWVKDKEKKKIKSIKLYIHILIHAALLIGTFMFDVKNYWKIFLLIITSHFLIDIVKLYFQKEKTKRNWFFIDQLFHLIFILIASSFFVDFSILKASLNFEKIILFIISILIITHVSSIVVKLLISKWNPDESNSGKSSIENAGKYIGILERLFVFIFIITNHWEAIGFLLAAKSVFRFGDLTSGKDRKLTEYILIGTLLSFGIAILIGLLYLEILKIL</sequence>
<dbReference type="AlphaFoldDB" id="A0A2S7WAS0"/>
<evidence type="ECO:0000256" key="1">
    <source>
        <dbReference type="SAM" id="Phobius"/>
    </source>
</evidence>
<proteinExistence type="predicted"/>
<dbReference type="RefSeq" id="WP_105045508.1">
    <property type="nucleotide sequence ID" value="NZ_CP150662.1"/>
</dbReference>
<evidence type="ECO:0008006" key="4">
    <source>
        <dbReference type="Google" id="ProtNLM"/>
    </source>
</evidence>
<feature type="transmembrane region" description="Helical" evidence="1">
    <location>
        <begin position="60"/>
        <end position="80"/>
    </location>
</feature>
<feature type="transmembrane region" description="Helical" evidence="1">
    <location>
        <begin position="92"/>
        <end position="111"/>
    </location>
</feature>
<evidence type="ECO:0000313" key="3">
    <source>
        <dbReference type="Proteomes" id="UP000237608"/>
    </source>
</evidence>
<evidence type="ECO:0000313" key="2">
    <source>
        <dbReference type="EMBL" id="PQJ74361.1"/>
    </source>
</evidence>
<dbReference type="Proteomes" id="UP000237608">
    <property type="component" value="Unassembled WGS sequence"/>
</dbReference>
<keyword evidence="3" id="KW-1185">Reference proteome</keyword>
<feature type="transmembrane region" description="Helical" evidence="1">
    <location>
        <begin position="173"/>
        <end position="193"/>
    </location>
</feature>
<accession>A0A2S7WAS0</accession>
<dbReference type="OrthoDB" id="8536716at2"/>
<feature type="transmembrane region" description="Helical" evidence="1">
    <location>
        <begin position="123"/>
        <end position="145"/>
    </location>
</feature>
<dbReference type="Pfam" id="PF11750">
    <property type="entry name" value="DUF3307"/>
    <property type="match status" value="1"/>
</dbReference>
<organism evidence="2 3">
    <name type="scientific">Polaribacter gangjinensis</name>
    <dbReference type="NCBI Taxonomy" id="574710"/>
    <lineage>
        <taxon>Bacteria</taxon>
        <taxon>Pseudomonadati</taxon>
        <taxon>Bacteroidota</taxon>
        <taxon>Flavobacteriia</taxon>
        <taxon>Flavobacteriales</taxon>
        <taxon>Flavobacteriaceae</taxon>
    </lineage>
</organism>
<protein>
    <recommendedName>
        <fullName evidence="4">DUF3307 domain-containing protein</fullName>
    </recommendedName>
</protein>
<feature type="transmembrane region" description="Helical" evidence="1">
    <location>
        <begin position="213"/>
        <end position="233"/>
    </location>
</feature>
<name>A0A2S7WAS0_9FLAO</name>
<keyword evidence="1" id="KW-0472">Membrane</keyword>
<keyword evidence="1" id="KW-1133">Transmembrane helix</keyword>
<reference evidence="2 3" key="1">
    <citation type="submission" date="2016-12" db="EMBL/GenBank/DDBJ databases">
        <title>Trade-off between light-utilization and light-protection in marine flavobacteria.</title>
        <authorList>
            <person name="Kumagai Y."/>
            <person name="Yoshizawa S."/>
            <person name="Kogure K."/>
            <person name="Iwasaki W."/>
        </authorList>
    </citation>
    <scope>NUCLEOTIDE SEQUENCE [LARGE SCALE GENOMIC DNA]</scope>
    <source>
        <strain evidence="2 3">KCTC 22729</strain>
    </source>
</reference>
<dbReference type="InterPro" id="IPR021737">
    <property type="entry name" value="Phage_phiKZ_Orf197"/>
</dbReference>
<dbReference type="EMBL" id="MSCL01000001">
    <property type="protein sequence ID" value="PQJ74361.1"/>
    <property type="molecule type" value="Genomic_DNA"/>
</dbReference>